<reference evidence="1 2" key="1">
    <citation type="submission" date="2021-07" db="EMBL/GenBank/DDBJ databases">
        <authorList>
            <person name="Palmer J.M."/>
        </authorList>
    </citation>
    <scope>NUCLEOTIDE SEQUENCE [LARGE SCALE GENOMIC DNA]</scope>
    <source>
        <strain evidence="1 2">AT_MEX2019</strain>
        <tissue evidence="1">Muscle</tissue>
    </source>
</reference>
<proteinExistence type="predicted"/>
<name>A0ABU7BTX8_9TELE</name>
<protein>
    <submittedName>
        <fullName evidence="1">Uncharacterized protein</fullName>
    </submittedName>
</protein>
<evidence type="ECO:0000313" key="2">
    <source>
        <dbReference type="Proteomes" id="UP001345963"/>
    </source>
</evidence>
<feature type="non-terminal residue" evidence="1">
    <location>
        <position position="54"/>
    </location>
</feature>
<evidence type="ECO:0000313" key="1">
    <source>
        <dbReference type="EMBL" id="MED6253003.1"/>
    </source>
</evidence>
<gene>
    <name evidence="1" type="ORF">ATANTOWER_020648</name>
</gene>
<dbReference type="Proteomes" id="UP001345963">
    <property type="component" value="Unassembled WGS sequence"/>
</dbReference>
<comment type="caution">
    <text evidence="1">The sequence shown here is derived from an EMBL/GenBank/DDBJ whole genome shotgun (WGS) entry which is preliminary data.</text>
</comment>
<accession>A0ABU7BTX8</accession>
<dbReference type="EMBL" id="JAHUTI010063404">
    <property type="protein sequence ID" value="MED6253003.1"/>
    <property type="molecule type" value="Genomic_DNA"/>
</dbReference>
<organism evidence="1 2">
    <name type="scientific">Ataeniobius toweri</name>
    <dbReference type="NCBI Taxonomy" id="208326"/>
    <lineage>
        <taxon>Eukaryota</taxon>
        <taxon>Metazoa</taxon>
        <taxon>Chordata</taxon>
        <taxon>Craniata</taxon>
        <taxon>Vertebrata</taxon>
        <taxon>Euteleostomi</taxon>
        <taxon>Actinopterygii</taxon>
        <taxon>Neopterygii</taxon>
        <taxon>Teleostei</taxon>
        <taxon>Neoteleostei</taxon>
        <taxon>Acanthomorphata</taxon>
        <taxon>Ovalentaria</taxon>
        <taxon>Atherinomorphae</taxon>
        <taxon>Cyprinodontiformes</taxon>
        <taxon>Goodeidae</taxon>
        <taxon>Ataeniobius</taxon>
    </lineage>
</organism>
<keyword evidence="2" id="KW-1185">Reference proteome</keyword>
<sequence>MSRIFHFCINIRKKSTPRPSSAKMFRVLAIKKHVSFTVSQSRGIRVVNINSIKS</sequence>